<reference evidence="5 8" key="3">
    <citation type="submission" date="2016-08" db="EMBL/GenBank/DDBJ databases">
        <authorList>
            <person name="Seilhamer J.J."/>
        </authorList>
    </citation>
    <scope>NUCLEOTIDE SEQUENCE [LARGE SCALE GENOMIC DNA]</scope>
    <source>
        <strain evidence="5 8">NML150140-1</strain>
    </source>
</reference>
<keyword evidence="3" id="KW-0119">Carbohydrate metabolism</keyword>
<evidence type="ECO:0000313" key="4">
    <source>
        <dbReference type="EMBL" id="ODM05144.1"/>
    </source>
</evidence>
<protein>
    <submittedName>
        <fullName evidence="4">Beta-glucoside kinase</fullName>
        <ecNumber evidence="4">2.7.1.85</ecNumber>
    </submittedName>
</protein>
<dbReference type="EMBL" id="MEHA01000011">
    <property type="protein sequence ID" value="ODR50305.1"/>
    <property type="molecule type" value="Genomic_DNA"/>
</dbReference>
<dbReference type="EC" id="2.7.1.85" evidence="4"/>
<evidence type="ECO:0000256" key="1">
    <source>
        <dbReference type="ARBA" id="ARBA00002486"/>
    </source>
</evidence>
<dbReference type="EMBL" id="MCGH01000002">
    <property type="protein sequence ID" value="ODM05144.1"/>
    <property type="molecule type" value="Genomic_DNA"/>
</dbReference>
<evidence type="ECO:0000313" key="8">
    <source>
        <dbReference type="Proteomes" id="UP000094271"/>
    </source>
</evidence>
<dbReference type="SUPFAM" id="SSF46785">
    <property type="entry name" value="Winged helix' DNA-binding domain"/>
    <property type="match status" value="1"/>
</dbReference>
<accession>A0A1E3A8P1</accession>
<dbReference type="Gene3D" id="3.30.420.40">
    <property type="match status" value="2"/>
</dbReference>
<dbReference type="Proteomes" id="UP000094869">
    <property type="component" value="Unassembled WGS sequence"/>
</dbReference>
<comment type="similarity">
    <text evidence="2">Belongs to the ROK (NagC/XylR) family.</text>
</comment>
<dbReference type="RefSeq" id="WP_009254891.1">
    <property type="nucleotide sequence ID" value="NZ_CABMHK010000208.1"/>
</dbReference>
<evidence type="ECO:0000256" key="2">
    <source>
        <dbReference type="ARBA" id="ARBA00006479"/>
    </source>
</evidence>
<keyword evidence="4" id="KW-0808">Transferase</keyword>
<dbReference type="InterPro" id="IPR000600">
    <property type="entry name" value="ROK"/>
</dbReference>
<evidence type="ECO:0000313" key="6">
    <source>
        <dbReference type="EMBL" id="ODR56999.1"/>
    </source>
</evidence>
<sequence length="322" mass="34922">MASTITVRDMNQEIVRSCMKGLGPVSKSSLARKTGLSFPTVSKTVDLLCESGEVEVAGTEGSSGGRCAALYRLNPMYALYLLLAVENDSVHWKLKDLEGNSLTSGSTEGDGEVLAVLEKKVESIRQLYPSMKGIVIGAAGMVSGGKILLSGGECQLVGIDLQAYFSNRFGLPVRVINDMNAVAAGRWSSDGQKDNCCVCVYLGKNGMGAGIVINGNVWQGASDFAGELSFLPDMPGKLRPQDKDFAPSRMLDAYRKIIQIYASILNPQRIILYRNPFLEGVLEELYQECEKIIPEHSMPLLVISDDYEKDYEKGLMVIAGSL</sequence>
<evidence type="ECO:0000313" key="7">
    <source>
        <dbReference type="Proteomes" id="UP000094067"/>
    </source>
</evidence>
<dbReference type="InterPro" id="IPR043129">
    <property type="entry name" value="ATPase_NBD"/>
</dbReference>
<reference evidence="6 9" key="2">
    <citation type="submission" date="2016-08" db="EMBL/GenBank/DDBJ databases">
        <title>Characterization of Isolates of Eisenbergiella tayi Derived from Blood Cultures, Using Whole Genome Sequencing.</title>
        <authorList>
            <person name="Bernier A.-M."/>
            <person name="Burdz T."/>
            <person name="Wiebe D."/>
            <person name="Bernard K."/>
        </authorList>
    </citation>
    <scope>NUCLEOTIDE SEQUENCE [LARGE SCALE GENOMIC DNA]</scope>
    <source>
        <strain evidence="6 9">NML120146</strain>
    </source>
</reference>
<dbReference type="GO" id="GO:0042732">
    <property type="term" value="P:D-xylose metabolic process"/>
    <property type="evidence" value="ECO:0007669"/>
    <property type="project" value="UniProtKB-KW"/>
</dbReference>
<proteinExistence type="inferred from homology"/>
<dbReference type="GO" id="GO:0047700">
    <property type="term" value="F:beta-glucoside kinase activity"/>
    <property type="evidence" value="ECO:0007669"/>
    <property type="project" value="UniProtKB-EC"/>
</dbReference>
<dbReference type="SUPFAM" id="SSF53067">
    <property type="entry name" value="Actin-like ATPase domain"/>
    <property type="match status" value="1"/>
</dbReference>
<reference evidence="4 7" key="1">
    <citation type="submission" date="2016-07" db="EMBL/GenBank/DDBJ databases">
        <title>Characterization of isolates of Eisenbergiella tayi derived from blood cultures, using whole genome sequencing.</title>
        <authorList>
            <person name="Burdz T."/>
            <person name="Wiebe D."/>
            <person name="Huynh C."/>
            <person name="Bernard K."/>
        </authorList>
    </citation>
    <scope>NUCLEOTIDE SEQUENCE [LARGE SCALE GENOMIC DNA]</scope>
    <source>
        <strain evidence="4 7">NML 110608</strain>
    </source>
</reference>
<comment type="caution">
    <text evidence="4">The sequence shown here is derived from an EMBL/GenBank/DDBJ whole genome shotgun (WGS) entry which is preliminary data.</text>
</comment>
<keyword evidence="4" id="KW-0418">Kinase</keyword>
<evidence type="ECO:0000313" key="9">
    <source>
        <dbReference type="Proteomes" id="UP000094869"/>
    </source>
</evidence>
<dbReference type="PANTHER" id="PTHR18964">
    <property type="entry name" value="ROK (REPRESSOR, ORF, KINASE) FAMILY"/>
    <property type="match status" value="1"/>
</dbReference>
<name>A0A1E3A8P1_9FIRM</name>
<gene>
    <name evidence="4" type="primary">bglK_2</name>
    <name evidence="5" type="ORF">BEI59_15705</name>
    <name evidence="4" type="ORF">BEI61_01027</name>
    <name evidence="6" type="ORF">BEI63_12545</name>
</gene>
<dbReference type="GeneID" id="29726594"/>
<evidence type="ECO:0000313" key="5">
    <source>
        <dbReference type="EMBL" id="ODR50305.1"/>
    </source>
</evidence>
<keyword evidence="3" id="KW-0859">Xylose metabolism</keyword>
<organism evidence="4 7">
    <name type="scientific">Eisenbergiella tayi</name>
    <dbReference type="NCBI Taxonomy" id="1432052"/>
    <lineage>
        <taxon>Bacteria</taxon>
        <taxon>Bacillati</taxon>
        <taxon>Bacillota</taxon>
        <taxon>Clostridia</taxon>
        <taxon>Lachnospirales</taxon>
        <taxon>Lachnospiraceae</taxon>
        <taxon>Eisenbergiella</taxon>
    </lineage>
</organism>
<dbReference type="Pfam" id="PF00480">
    <property type="entry name" value="ROK"/>
    <property type="match status" value="1"/>
</dbReference>
<dbReference type="Proteomes" id="UP000094067">
    <property type="component" value="Unassembled WGS sequence"/>
</dbReference>
<dbReference type="InterPro" id="IPR036388">
    <property type="entry name" value="WH-like_DNA-bd_sf"/>
</dbReference>
<dbReference type="PANTHER" id="PTHR18964:SF149">
    <property type="entry name" value="BIFUNCTIONAL UDP-N-ACETYLGLUCOSAMINE 2-EPIMERASE_N-ACETYLMANNOSAMINE KINASE"/>
    <property type="match status" value="1"/>
</dbReference>
<keyword evidence="9" id="KW-1185">Reference proteome</keyword>
<evidence type="ECO:0000256" key="3">
    <source>
        <dbReference type="ARBA" id="ARBA00022629"/>
    </source>
</evidence>
<dbReference type="InterPro" id="IPR036390">
    <property type="entry name" value="WH_DNA-bd_sf"/>
</dbReference>
<dbReference type="Proteomes" id="UP000094271">
    <property type="component" value="Unassembled WGS sequence"/>
</dbReference>
<dbReference type="CDD" id="cd23763">
    <property type="entry name" value="ASKHA_ATPase_ROK"/>
    <property type="match status" value="1"/>
</dbReference>
<dbReference type="Gene3D" id="1.10.10.10">
    <property type="entry name" value="Winged helix-like DNA-binding domain superfamily/Winged helix DNA-binding domain"/>
    <property type="match status" value="1"/>
</dbReference>
<comment type="function">
    <text evidence="1">Transcriptional repressor of xylose-utilizing enzymes.</text>
</comment>
<dbReference type="EMBL" id="MEHD01000022">
    <property type="protein sequence ID" value="ODR56999.1"/>
    <property type="molecule type" value="Genomic_DNA"/>
</dbReference>
<dbReference type="OrthoDB" id="6501901at2"/>
<dbReference type="PATRIC" id="fig|1432052.4.peg.1158"/>
<dbReference type="AlphaFoldDB" id="A0A1E3A8P1"/>